<keyword evidence="1" id="KW-0472">Membrane</keyword>
<name>A0A1Y1WIJ6_9FUNG</name>
<sequence>MVIFQAVAALQVLMILRSTIEIIASSANLTHEFSCRIVVFLTLVLAILPAYLCNFCLIYLQMTLLYRVSARKRWPKVVLAVACVVPAVIPESFVLFIPTETAGLQSYCEYDGIPQRREYVFKWLVCNIWIVLAGIIAMVSMLITIVHISRTVVESPKMADLNAEIAHKNSILSGFPITPIVSLYFNEDNIHMDRTDSVLQFLQAWWVALAFYASPPVRRSIRSVFGKGRSRRSDLEVDGNVFMECSSAVGHKRIRVGSADSDMV</sequence>
<dbReference type="EMBL" id="MCFD01000002">
    <property type="protein sequence ID" value="ORX73359.1"/>
    <property type="molecule type" value="Genomic_DNA"/>
</dbReference>
<reference evidence="2 3" key="1">
    <citation type="submission" date="2016-07" db="EMBL/GenBank/DDBJ databases">
        <title>Pervasive Adenine N6-methylation of Active Genes in Fungi.</title>
        <authorList>
            <consortium name="DOE Joint Genome Institute"/>
            <person name="Mondo S.J."/>
            <person name="Dannebaum R.O."/>
            <person name="Kuo R.C."/>
            <person name="Labutti K."/>
            <person name="Haridas S."/>
            <person name="Kuo A."/>
            <person name="Salamov A."/>
            <person name="Ahrendt S.R."/>
            <person name="Lipzen A."/>
            <person name="Sullivan W."/>
            <person name="Andreopoulos W.B."/>
            <person name="Clum A."/>
            <person name="Lindquist E."/>
            <person name="Daum C."/>
            <person name="Ramamoorthy G.K."/>
            <person name="Gryganskyi A."/>
            <person name="Culley D."/>
            <person name="Magnuson J.K."/>
            <person name="James T.Y."/>
            <person name="O'Malley M.A."/>
            <person name="Stajich J.E."/>
            <person name="Spatafora J.W."/>
            <person name="Visel A."/>
            <person name="Grigoriev I.V."/>
        </authorList>
    </citation>
    <scope>NUCLEOTIDE SEQUENCE [LARGE SCALE GENOMIC DNA]</scope>
    <source>
        <strain evidence="2 3">ATCC 12442</strain>
    </source>
</reference>
<keyword evidence="1" id="KW-1133">Transmembrane helix</keyword>
<accession>A0A1Y1WIJ6</accession>
<organism evidence="2 3">
    <name type="scientific">Linderina pennispora</name>
    <dbReference type="NCBI Taxonomy" id="61395"/>
    <lineage>
        <taxon>Eukaryota</taxon>
        <taxon>Fungi</taxon>
        <taxon>Fungi incertae sedis</taxon>
        <taxon>Zoopagomycota</taxon>
        <taxon>Kickxellomycotina</taxon>
        <taxon>Kickxellomycetes</taxon>
        <taxon>Kickxellales</taxon>
        <taxon>Kickxellaceae</taxon>
        <taxon>Linderina</taxon>
    </lineage>
</organism>
<proteinExistence type="predicted"/>
<dbReference type="Proteomes" id="UP000193922">
    <property type="component" value="Unassembled WGS sequence"/>
</dbReference>
<protein>
    <submittedName>
        <fullName evidence="2">Uncharacterized protein</fullName>
    </submittedName>
</protein>
<evidence type="ECO:0000313" key="3">
    <source>
        <dbReference type="Proteomes" id="UP000193922"/>
    </source>
</evidence>
<feature type="transmembrane region" description="Helical" evidence="1">
    <location>
        <begin position="37"/>
        <end position="65"/>
    </location>
</feature>
<comment type="caution">
    <text evidence="2">The sequence shown here is derived from an EMBL/GenBank/DDBJ whole genome shotgun (WGS) entry which is preliminary data.</text>
</comment>
<dbReference type="RefSeq" id="XP_040746699.1">
    <property type="nucleotide sequence ID" value="XM_040886666.1"/>
</dbReference>
<keyword evidence="1" id="KW-0812">Transmembrane</keyword>
<keyword evidence="3" id="KW-1185">Reference proteome</keyword>
<gene>
    <name evidence="2" type="ORF">DL89DRAFT_265441</name>
</gene>
<evidence type="ECO:0000256" key="1">
    <source>
        <dbReference type="SAM" id="Phobius"/>
    </source>
</evidence>
<evidence type="ECO:0000313" key="2">
    <source>
        <dbReference type="EMBL" id="ORX73359.1"/>
    </source>
</evidence>
<feature type="transmembrane region" description="Helical" evidence="1">
    <location>
        <begin position="128"/>
        <end position="148"/>
    </location>
</feature>
<feature type="transmembrane region" description="Helical" evidence="1">
    <location>
        <begin position="77"/>
        <end position="97"/>
    </location>
</feature>
<dbReference type="GeneID" id="63803314"/>
<dbReference type="AlphaFoldDB" id="A0A1Y1WIJ6"/>
<dbReference type="OrthoDB" id="5597070at2759"/>